<sequence>MRQEKASRHPTEFMTTTEDEGDASTTFDSGDESSNALEEFESDYDFQDDDGNSCCLDSTSCNETLERDFSDSDTDTGNLSAFEATPNISFGSDNQDFTEPEDHASNAVFDPFDERWAELHAVVKDLVIAELNCALPYEEQPKSLIEFIFSARMVIDSKIQLSRYPQPGSPLASETIAGIPGN</sequence>
<gene>
    <name evidence="2" type="ORF">AAF712_001540</name>
</gene>
<organism evidence="2 3">
    <name type="scientific">Marasmius tenuissimus</name>
    <dbReference type="NCBI Taxonomy" id="585030"/>
    <lineage>
        <taxon>Eukaryota</taxon>
        <taxon>Fungi</taxon>
        <taxon>Dikarya</taxon>
        <taxon>Basidiomycota</taxon>
        <taxon>Agaricomycotina</taxon>
        <taxon>Agaricomycetes</taxon>
        <taxon>Agaricomycetidae</taxon>
        <taxon>Agaricales</taxon>
        <taxon>Marasmiineae</taxon>
        <taxon>Marasmiaceae</taxon>
        <taxon>Marasmius</taxon>
    </lineage>
</organism>
<accession>A0ABR3AD89</accession>
<proteinExistence type="predicted"/>
<feature type="region of interest" description="Disordered" evidence="1">
    <location>
        <begin position="1"/>
        <end position="37"/>
    </location>
</feature>
<feature type="region of interest" description="Disordered" evidence="1">
    <location>
        <begin position="67"/>
        <end position="98"/>
    </location>
</feature>
<reference evidence="2 3" key="1">
    <citation type="submission" date="2024-05" db="EMBL/GenBank/DDBJ databases">
        <title>A draft genome resource for the thread blight pathogen Marasmius tenuissimus strain MS-2.</title>
        <authorList>
            <person name="Yulfo-Soto G.E."/>
            <person name="Baruah I.K."/>
            <person name="Amoako-Attah I."/>
            <person name="Bukari Y."/>
            <person name="Meinhardt L.W."/>
            <person name="Bailey B.A."/>
            <person name="Cohen S.P."/>
        </authorList>
    </citation>
    <scope>NUCLEOTIDE SEQUENCE [LARGE SCALE GENOMIC DNA]</scope>
    <source>
        <strain evidence="2 3">MS-2</strain>
    </source>
</reference>
<feature type="compositionally biased region" description="Basic and acidic residues" evidence="1">
    <location>
        <begin position="1"/>
        <end position="11"/>
    </location>
</feature>
<dbReference type="EMBL" id="JBBXMP010000003">
    <property type="protein sequence ID" value="KAL0071683.1"/>
    <property type="molecule type" value="Genomic_DNA"/>
</dbReference>
<dbReference type="Proteomes" id="UP001437256">
    <property type="component" value="Unassembled WGS sequence"/>
</dbReference>
<name>A0ABR3AD89_9AGAR</name>
<protein>
    <submittedName>
        <fullName evidence="2">Uncharacterized protein</fullName>
    </submittedName>
</protein>
<feature type="compositionally biased region" description="Polar residues" evidence="1">
    <location>
        <begin position="23"/>
        <end position="36"/>
    </location>
</feature>
<comment type="caution">
    <text evidence="2">The sequence shown here is derived from an EMBL/GenBank/DDBJ whole genome shotgun (WGS) entry which is preliminary data.</text>
</comment>
<evidence type="ECO:0000256" key="1">
    <source>
        <dbReference type="SAM" id="MobiDB-lite"/>
    </source>
</evidence>
<keyword evidence="3" id="KW-1185">Reference proteome</keyword>
<evidence type="ECO:0000313" key="2">
    <source>
        <dbReference type="EMBL" id="KAL0071683.1"/>
    </source>
</evidence>
<evidence type="ECO:0000313" key="3">
    <source>
        <dbReference type="Proteomes" id="UP001437256"/>
    </source>
</evidence>
<feature type="compositionally biased region" description="Polar residues" evidence="1">
    <location>
        <begin position="86"/>
        <end position="97"/>
    </location>
</feature>